<sequence length="206" mass="23256">MLQLTIHIKKRSHLIQPSSQHSSFDPVTTKQRSKTEEEKDEQCIKNLTICKQHSAISMPTETTSNSTARLLVQSCEQPFWASPRISLYELSFQLSRRNSTTSKPGEKTIGRPPVDSTRCPKIDRDVVHHARGHRSLTGGTQAQKISIRPDLDSRPIESPYPLSVTLLRACRSRVRFTLAVGIDSKTLPIWSTPLPKLYKPSIYIPT</sequence>
<name>A0AAV0W329_9HEMI</name>
<feature type="region of interest" description="Disordered" evidence="1">
    <location>
        <begin position="98"/>
        <end position="118"/>
    </location>
</feature>
<dbReference type="Proteomes" id="UP001160148">
    <property type="component" value="Unassembled WGS sequence"/>
</dbReference>
<protein>
    <submittedName>
        <fullName evidence="2">Uncharacterized protein</fullName>
    </submittedName>
</protein>
<evidence type="ECO:0000256" key="1">
    <source>
        <dbReference type="SAM" id="MobiDB-lite"/>
    </source>
</evidence>
<feature type="compositionally biased region" description="Polar residues" evidence="1">
    <location>
        <begin position="15"/>
        <end position="30"/>
    </location>
</feature>
<evidence type="ECO:0000313" key="2">
    <source>
        <dbReference type="EMBL" id="CAI6350172.1"/>
    </source>
</evidence>
<keyword evidence="3" id="KW-1185">Reference proteome</keyword>
<feature type="region of interest" description="Disordered" evidence="1">
    <location>
        <begin position="13"/>
        <end position="40"/>
    </location>
</feature>
<evidence type="ECO:0000313" key="3">
    <source>
        <dbReference type="Proteomes" id="UP001160148"/>
    </source>
</evidence>
<gene>
    <name evidence="2" type="ORF">MEUPH1_LOCUS6663</name>
</gene>
<comment type="caution">
    <text evidence="2">The sequence shown here is derived from an EMBL/GenBank/DDBJ whole genome shotgun (WGS) entry which is preliminary data.</text>
</comment>
<reference evidence="2 3" key="1">
    <citation type="submission" date="2023-01" db="EMBL/GenBank/DDBJ databases">
        <authorList>
            <person name="Whitehead M."/>
        </authorList>
    </citation>
    <scope>NUCLEOTIDE SEQUENCE [LARGE SCALE GENOMIC DNA]</scope>
</reference>
<dbReference type="EMBL" id="CARXXK010000001">
    <property type="protein sequence ID" value="CAI6350172.1"/>
    <property type="molecule type" value="Genomic_DNA"/>
</dbReference>
<accession>A0AAV0W329</accession>
<dbReference type="AlphaFoldDB" id="A0AAV0W329"/>
<proteinExistence type="predicted"/>
<organism evidence="2 3">
    <name type="scientific">Macrosiphum euphorbiae</name>
    <name type="common">potato aphid</name>
    <dbReference type="NCBI Taxonomy" id="13131"/>
    <lineage>
        <taxon>Eukaryota</taxon>
        <taxon>Metazoa</taxon>
        <taxon>Ecdysozoa</taxon>
        <taxon>Arthropoda</taxon>
        <taxon>Hexapoda</taxon>
        <taxon>Insecta</taxon>
        <taxon>Pterygota</taxon>
        <taxon>Neoptera</taxon>
        <taxon>Paraneoptera</taxon>
        <taxon>Hemiptera</taxon>
        <taxon>Sternorrhyncha</taxon>
        <taxon>Aphidomorpha</taxon>
        <taxon>Aphidoidea</taxon>
        <taxon>Aphididae</taxon>
        <taxon>Macrosiphini</taxon>
        <taxon>Macrosiphum</taxon>
    </lineage>
</organism>